<proteinExistence type="predicted"/>
<evidence type="ECO:0000313" key="2">
    <source>
        <dbReference type="EMBL" id="TKW23011.1"/>
    </source>
</evidence>
<dbReference type="Gramene" id="TKW23011">
    <property type="protein sequence ID" value="TKW23011"/>
    <property type="gene ID" value="SEVIR_4G265001v2"/>
</dbReference>
<feature type="compositionally biased region" description="Low complexity" evidence="1">
    <location>
        <begin position="81"/>
        <end position="105"/>
    </location>
</feature>
<evidence type="ECO:0000313" key="3">
    <source>
        <dbReference type="Proteomes" id="UP000298652"/>
    </source>
</evidence>
<name>A0A4U6V1T4_SETVI</name>
<protein>
    <submittedName>
        <fullName evidence="2">Uncharacterized protein</fullName>
    </submittedName>
</protein>
<dbReference type="EMBL" id="CM016555">
    <property type="protein sequence ID" value="TKW23011.1"/>
    <property type="molecule type" value="Genomic_DNA"/>
</dbReference>
<sequence length="105" mass="11182">MALLTASRPFPPLSCSVLTSNTITTSPPARPPPSPTRSRSVDRSPPSFSATNRNPPPQCSSLPHPRHSPQSPERRCRRPRASSASHSHPSRTSATAATPRPSSSP</sequence>
<feature type="region of interest" description="Disordered" evidence="1">
    <location>
        <begin position="1"/>
        <end position="105"/>
    </location>
</feature>
<organism evidence="2 3">
    <name type="scientific">Setaria viridis</name>
    <name type="common">Green bristlegrass</name>
    <name type="synonym">Setaria italica subsp. viridis</name>
    <dbReference type="NCBI Taxonomy" id="4556"/>
    <lineage>
        <taxon>Eukaryota</taxon>
        <taxon>Viridiplantae</taxon>
        <taxon>Streptophyta</taxon>
        <taxon>Embryophyta</taxon>
        <taxon>Tracheophyta</taxon>
        <taxon>Spermatophyta</taxon>
        <taxon>Magnoliopsida</taxon>
        <taxon>Liliopsida</taxon>
        <taxon>Poales</taxon>
        <taxon>Poaceae</taxon>
        <taxon>PACMAD clade</taxon>
        <taxon>Panicoideae</taxon>
        <taxon>Panicodae</taxon>
        <taxon>Paniceae</taxon>
        <taxon>Cenchrinae</taxon>
        <taxon>Setaria</taxon>
    </lineage>
</organism>
<reference evidence="2" key="1">
    <citation type="submission" date="2019-03" db="EMBL/GenBank/DDBJ databases">
        <title>WGS assembly of Setaria viridis.</title>
        <authorList>
            <person name="Huang P."/>
            <person name="Jenkins J."/>
            <person name="Grimwood J."/>
            <person name="Barry K."/>
            <person name="Healey A."/>
            <person name="Mamidi S."/>
            <person name="Sreedasyam A."/>
            <person name="Shu S."/>
            <person name="Feldman M."/>
            <person name="Wu J."/>
            <person name="Yu Y."/>
            <person name="Chen C."/>
            <person name="Johnson J."/>
            <person name="Rokhsar D."/>
            <person name="Baxter I."/>
            <person name="Schmutz J."/>
            <person name="Brutnell T."/>
            <person name="Kellogg E."/>
        </authorList>
    </citation>
    <scope>NUCLEOTIDE SEQUENCE [LARGE SCALE GENOMIC DNA]</scope>
</reference>
<accession>A0A4U6V1T4</accession>
<evidence type="ECO:0000256" key="1">
    <source>
        <dbReference type="SAM" id="MobiDB-lite"/>
    </source>
</evidence>
<dbReference type="Proteomes" id="UP000298652">
    <property type="component" value="Chromosome 4"/>
</dbReference>
<keyword evidence="3" id="KW-1185">Reference proteome</keyword>
<dbReference type="AlphaFoldDB" id="A0A4U6V1T4"/>
<gene>
    <name evidence="2" type="ORF">SEVIR_4G265001v2</name>
</gene>